<name>A0A6I8MF42_9FUSO</name>
<gene>
    <name evidence="1" type="ORF">OMES3154_01179</name>
</gene>
<sequence length="173" mass="20195">MTLIVSIFTYSENGILSFEKEETNRRYEIKKFIIDNSFNNYGRFVADIKDADIVLEYIELSKQNLKGNDFILIFPDVDILDGKIENLSKNANRVYVYLLEKESKAFKMQNRSYEKYKEKESFKKLNNNVKLIEVSATDRQLKDAYINTYLLSLNQNGLYKDLGIIVGNGEIDE</sequence>
<dbReference type="Proteomes" id="UP000419017">
    <property type="component" value="Unassembled WGS sequence"/>
</dbReference>
<dbReference type="EMBL" id="CABWIB010000001">
    <property type="protein sequence ID" value="VWL85893.1"/>
    <property type="molecule type" value="Genomic_DNA"/>
</dbReference>
<evidence type="ECO:0000313" key="1">
    <source>
        <dbReference type="EMBL" id="VWL85893.1"/>
    </source>
</evidence>
<proteinExistence type="predicted"/>
<protein>
    <submittedName>
        <fullName evidence="1">Uncharacterized protein</fullName>
    </submittedName>
</protein>
<dbReference type="AlphaFoldDB" id="A0A6I8MF42"/>
<organism evidence="1 2">
    <name type="scientific">Oceanivirga miroungae</name>
    <dbReference type="NCBI Taxonomy" id="1130046"/>
    <lineage>
        <taxon>Bacteria</taxon>
        <taxon>Fusobacteriati</taxon>
        <taxon>Fusobacteriota</taxon>
        <taxon>Fusobacteriia</taxon>
        <taxon>Fusobacteriales</taxon>
        <taxon>Leptotrichiaceae</taxon>
        <taxon>Oceanivirga</taxon>
    </lineage>
</organism>
<reference evidence="1 2" key="1">
    <citation type="submission" date="2019-10" db="EMBL/GenBank/DDBJ databases">
        <authorList>
            <person name="Blom J."/>
        </authorList>
    </citation>
    <scope>NUCLEOTIDE SEQUENCE [LARGE SCALE GENOMIC DNA]</scope>
    <source>
        <strain evidence="1 2">ES3154-GLU</strain>
    </source>
</reference>
<accession>A0A6I8MF42</accession>
<keyword evidence="2" id="KW-1185">Reference proteome</keyword>
<evidence type="ECO:0000313" key="2">
    <source>
        <dbReference type="Proteomes" id="UP000419017"/>
    </source>
</evidence>